<dbReference type="SMART" id="SM00494">
    <property type="entry name" value="ChtBD2"/>
    <property type="match status" value="3"/>
</dbReference>
<sequence length="1922" mass="211812">MYREPVNTTGNEVSQLFVYCLDNNLQTINLVIGTAITTTNIDCKGKAFHCVNTTHFKICVDFGGVSKTVDDFLIPCPPSTVCTDNNYFECEYQIPVTSTAVSIHSDAPNEATNEMVSNDWEVFGVTTFHPVNSNDRKIELTESSTIRTAEIVSEAASETADILNYTPVKDLIETVTDSAHRLQNTTRSDLIEAGNNLISNDLILNDNLTLRTITTADDVKTNDSNLNTNIFSAAVTAGNYPATESVIPIELFNTIQTTPSNTVEGADLSSTTLLKGIDYFNTYSLRTSETNTKNSSKDIELSMGLNEPVKTTPMENIAYKESISSTLHTPIATDNNFSISRLSTGETTYSGTESIIETSTNITEIKSNATSKNETWIDLYNTENAHLSTDIILAASSSTVAYKANENYIVNSTPDTINYNLSFDTESTNSQQSTVSHQDVKSSTTISTIANVSEDSSQNRLEDFLMHKNDINKTLSSSVHAINTTEKETKQYDLHSPVISTSTLTETSTTTSSPHILGLVITAAQQDAKVSNLRKTQANDEALTHSRNIESNVEFLTTTPYFSAIKDNIPIIEIITQKQSMNNLSATTEADNTNDTPQNTTTINVNFSYYLPTTTRANSTNIILKDMNVIDVNASDKLTTATKLTNIDNKLNGTKTIKIKDTDNLPTTIKTDNTKSLSMDINEFQLNGTNKLSITKTNNSNLANEDVIDIDVFTKALKDSDSKLTDLPNTKEATITNNTLRDMNVIEINATDKLNTTTEAANINNTLKDTKMINVNATDNLTAATKADNINNKIKGNIAINVSTIDNLINAFETNNTNKAIKDTKATDVNSTDYLFTTTKADSTNNILKDTNVLYVNATEKLTTSTKAPNITYTVNDTKTINVNVIDSSINGTTTEVDNIDNALKDSNAIDVKGIDYITIANDINNANKTLEDTKVKEVKSTDNLITAIKDNNINSGPKDTIDVNATDNLTLATEAGNTNNELKNSSVTGVRFIDTSIVNKDNGINKSLNDMNATDVNTTGKLSTATEVNNTNIAHNNTIAINVKVISNFTDTIKANNINNTLYNIKVTDANSTDNLPTATNAGSINNTLKDMKVIDVNATDRLTTATEALNISNTLKDTKTTNIITTDNLAATEADYIDIVLEATNDIDVKANEVINTNKITKDTKAIEENSTTNFVVENSKVTNVNYIDHMLTATIVGNINNALNDTKATDINVIASLATASKVDNTNNALKHAIAIDGKVAPSLTNLMEANNTNKTFENEQMKATGANFNFKSIDNISTATKANNTNNTLNDINLAETYATENLTNAIQVDNTTLRNTNVTYVNCIDYLSTASKVDNINNDETLNAATEVDNTNSRLWDPNTDINFNVNLQHVNTLKEMKAIDVNTIDNLITATEANNTNKALYELKAIDENGIDSSTMAIETSESYNVLKGMTPIDVPPINIVLITTNQSHILNDTSLKDFRENVMPLDKADNNISTTELQNYLNANIYSDNITENASNKNNLHSVAAKSSEGYTLIYNNENFTLTNTTLEVNKLNTNNKNNTLTYDTGIIIPENNVNVSSFISLLDIKKQGKNISKVEQEFSNLNIQDKSISNQQIKNATKLLMILSSVTKKPFLIQNVTLEIANIHDTFGDALNITTINTYNTLSKTQVNNTRKAQNNSVDTLINKTGNNVNISSANVEIKENLTTPVLKNETKKGQDSSKMSNVDLNNKNKFSCNNRNRGKYSDDNDCQYFYICIGSQYEPIHGICPNNTVFSEISKQCTKNLSHCIRNNQFQCTSEGRYIDVFSDQFYYICVKKADRYIRFKLKCQKGYSLNKSKLQCILDSLNGFKSNEDGSKIDSARSTAESKSIDSKEQKNDFECNKEGKFVFKDDCRKYYQCKRSRKAEFRRKIKKCDSGEVFNHKKKKCVNEESYECED</sequence>
<name>A0ABM3LGE2_BICAN</name>
<dbReference type="Pfam" id="PF01607">
    <property type="entry name" value="CBM_14"/>
    <property type="match status" value="2"/>
</dbReference>
<proteinExistence type="predicted"/>
<accession>A0ABM3LGE2</accession>
<dbReference type="GeneID" id="112045978"/>
<keyword evidence="2" id="KW-1185">Reference proteome</keyword>
<dbReference type="InterPro" id="IPR036508">
    <property type="entry name" value="Chitin-bd_dom_sf"/>
</dbReference>
<reference evidence="3" key="1">
    <citation type="submission" date="2025-08" db="UniProtKB">
        <authorList>
            <consortium name="RefSeq"/>
        </authorList>
    </citation>
    <scope>IDENTIFICATION</scope>
</reference>
<dbReference type="InterPro" id="IPR002557">
    <property type="entry name" value="Chitin-bd_dom"/>
</dbReference>
<dbReference type="Proteomes" id="UP001652582">
    <property type="component" value="Chromosome 6"/>
</dbReference>
<gene>
    <name evidence="3" type="primary">LOC112045978</name>
</gene>
<organism evidence="2 3">
    <name type="scientific">Bicyclus anynana</name>
    <name type="common">Squinting bush brown butterfly</name>
    <dbReference type="NCBI Taxonomy" id="110368"/>
    <lineage>
        <taxon>Eukaryota</taxon>
        <taxon>Metazoa</taxon>
        <taxon>Ecdysozoa</taxon>
        <taxon>Arthropoda</taxon>
        <taxon>Hexapoda</taxon>
        <taxon>Insecta</taxon>
        <taxon>Pterygota</taxon>
        <taxon>Neoptera</taxon>
        <taxon>Endopterygota</taxon>
        <taxon>Lepidoptera</taxon>
        <taxon>Glossata</taxon>
        <taxon>Ditrysia</taxon>
        <taxon>Papilionoidea</taxon>
        <taxon>Nymphalidae</taxon>
        <taxon>Satyrinae</taxon>
        <taxon>Satyrini</taxon>
        <taxon>Mycalesina</taxon>
        <taxon>Bicyclus</taxon>
    </lineage>
</organism>
<dbReference type="PROSITE" id="PS50940">
    <property type="entry name" value="CHIT_BIND_II"/>
    <property type="match status" value="2"/>
</dbReference>
<protein>
    <submittedName>
        <fullName evidence="3">Homeobox-like protein HDP1</fullName>
    </submittedName>
</protein>
<evidence type="ECO:0000259" key="1">
    <source>
        <dbReference type="PROSITE" id="PS50940"/>
    </source>
</evidence>
<feature type="domain" description="Chitin-binding type-2" evidence="1">
    <location>
        <begin position="1863"/>
        <end position="1922"/>
    </location>
</feature>
<feature type="domain" description="Chitin-binding type-2" evidence="1">
    <location>
        <begin position="1718"/>
        <end position="1775"/>
    </location>
</feature>
<dbReference type="Gene3D" id="2.170.140.10">
    <property type="entry name" value="Chitin binding domain"/>
    <property type="match status" value="2"/>
</dbReference>
<evidence type="ECO:0000313" key="3">
    <source>
        <dbReference type="RefSeq" id="XP_052738137.1"/>
    </source>
</evidence>
<evidence type="ECO:0000313" key="2">
    <source>
        <dbReference type="Proteomes" id="UP001652582"/>
    </source>
</evidence>
<dbReference type="RefSeq" id="XP_052738137.1">
    <property type="nucleotide sequence ID" value="XM_052882177.1"/>
</dbReference>
<dbReference type="SUPFAM" id="SSF57625">
    <property type="entry name" value="Invertebrate chitin-binding proteins"/>
    <property type="match status" value="2"/>
</dbReference>